<protein>
    <submittedName>
        <fullName evidence="1">Uncharacterized protein</fullName>
    </submittedName>
</protein>
<evidence type="ECO:0000313" key="2">
    <source>
        <dbReference type="Proteomes" id="UP000276980"/>
    </source>
</evidence>
<reference evidence="1 2" key="1">
    <citation type="submission" date="2017-06" db="EMBL/GenBank/DDBJ databases">
        <title>Complete Genome Sequence of the Carbazole-Degrading Bacterium Acinetobacter johnsonii IC001.</title>
        <authorList>
            <person name="Vejarano F."/>
            <person name="Suzuki-Minakuchi C."/>
            <person name="Ohtsubo Y."/>
            <person name="Tsuda M."/>
            <person name="Okada K."/>
            <person name="Nojiri H."/>
        </authorList>
    </citation>
    <scope>NUCLEOTIDE SEQUENCE [LARGE SCALE GENOMIC DNA]</scope>
    <source>
        <strain evidence="1 2">IC001</strain>
    </source>
</reference>
<dbReference type="AlphaFoldDB" id="A0A3S9AK39"/>
<gene>
    <name evidence="1" type="ORF">CFH90_08035</name>
</gene>
<dbReference type="RefSeq" id="WP_126036450.1">
    <property type="nucleotide sequence ID" value="NZ_CP022298.1"/>
</dbReference>
<sequence length="86" mass="9815">MLFIQEAEQIWLSKFGHMNLPCDDSGHKALVSKVAWVNGYVFAKIDLSLALDREIQQLIEKEKLHGVYDIEFNNGCLHGKRSRISA</sequence>
<evidence type="ECO:0000313" key="1">
    <source>
        <dbReference type="EMBL" id="AZN63978.1"/>
    </source>
</evidence>
<dbReference type="Proteomes" id="UP000276980">
    <property type="component" value="Chromosome"/>
</dbReference>
<accession>A0A3S9AK39</accession>
<proteinExistence type="predicted"/>
<dbReference type="EMBL" id="CP022298">
    <property type="protein sequence ID" value="AZN63978.1"/>
    <property type="molecule type" value="Genomic_DNA"/>
</dbReference>
<name>A0A3S9AK39_ACIJO</name>
<organism evidence="1 2">
    <name type="scientific">Acinetobacter johnsonii</name>
    <dbReference type="NCBI Taxonomy" id="40214"/>
    <lineage>
        <taxon>Bacteria</taxon>
        <taxon>Pseudomonadati</taxon>
        <taxon>Pseudomonadota</taxon>
        <taxon>Gammaproteobacteria</taxon>
        <taxon>Moraxellales</taxon>
        <taxon>Moraxellaceae</taxon>
        <taxon>Acinetobacter</taxon>
    </lineage>
</organism>